<organism evidence="4 5">
    <name type="scientific">Georgenia muralis</name>
    <dbReference type="NCBI Taxonomy" id="154117"/>
    <lineage>
        <taxon>Bacteria</taxon>
        <taxon>Bacillati</taxon>
        <taxon>Actinomycetota</taxon>
        <taxon>Actinomycetes</taxon>
        <taxon>Micrococcales</taxon>
        <taxon>Bogoriellaceae</taxon>
        <taxon>Georgenia</taxon>
    </lineage>
</organism>
<dbReference type="Pfam" id="PF00440">
    <property type="entry name" value="TetR_N"/>
    <property type="match status" value="1"/>
</dbReference>
<evidence type="ECO:0000256" key="2">
    <source>
        <dbReference type="PROSITE-ProRule" id="PRU00335"/>
    </source>
</evidence>
<dbReference type="OrthoDB" id="3403733at2"/>
<dbReference type="Pfam" id="PF17933">
    <property type="entry name" value="TetR_C_25"/>
    <property type="match status" value="1"/>
</dbReference>
<dbReference type="GO" id="GO:0003700">
    <property type="term" value="F:DNA-binding transcription factor activity"/>
    <property type="evidence" value="ECO:0007669"/>
    <property type="project" value="TreeGrafter"/>
</dbReference>
<dbReference type="AlphaFoldDB" id="A0A3N4Z5C0"/>
<dbReference type="InterPro" id="IPR001647">
    <property type="entry name" value="HTH_TetR"/>
</dbReference>
<feature type="domain" description="HTH tetR-type" evidence="3">
    <location>
        <begin position="30"/>
        <end position="89"/>
    </location>
</feature>
<dbReference type="EMBL" id="RKRA01000001">
    <property type="protein sequence ID" value="RPF26966.1"/>
    <property type="molecule type" value="Genomic_DNA"/>
</dbReference>
<evidence type="ECO:0000256" key="1">
    <source>
        <dbReference type="ARBA" id="ARBA00023125"/>
    </source>
</evidence>
<dbReference type="InterPro" id="IPR050109">
    <property type="entry name" value="HTH-type_TetR-like_transc_reg"/>
</dbReference>
<gene>
    <name evidence="4" type="ORF">EDD32_1426</name>
</gene>
<dbReference type="PANTHER" id="PTHR30055:SF146">
    <property type="entry name" value="HTH-TYPE TRANSCRIPTIONAL DUAL REGULATOR CECR"/>
    <property type="match status" value="1"/>
</dbReference>
<evidence type="ECO:0000313" key="5">
    <source>
        <dbReference type="Proteomes" id="UP000280726"/>
    </source>
</evidence>
<dbReference type="InterPro" id="IPR009057">
    <property type="entry name" value="Homeodomain-like_sf"/>
</dbReference>
<dbReference type="Gene3D" id="1.10.357.10">
    <property type="entry name" value="Tetracycline Repressor, domain 2"/>
    <property type="match status" value="1"/>
</dbReference>
<dbReference type="PANTHER" id="PTHR30055">
    <property type="entry name" value="HTH-TYPE TRANSCRIPTIONAL REGULATOR RUTR"/>
    <property type="match status" value="1"/>
</dbReference>
<dbReference type="InterPro" id="IPR041484">
    <property type="entry name" value="TetR_C_25"/>
</dbReference>
<keyword evidence="5" id="KW-1185">Reference proteome</keyword>
<proteinExistence type="predicted"/>
<dbReference type="SUPFAM" id="SSF46689">
    <property type="entry name" value="Homeodomain-like"/>
    <property type="match status" value="1"/>
</dbReference>
<feature type="DNA-binding region" description="H-T-H motif" evidence="2">
    <location>
        <begin position="52"/>
        <end position="71"/>
    </location>
</feature>
<comment type="caution">
    <text evidence="4">The sequence shown here is derived from an EMBL/GenBank/DDBJ whole genome shotgun (WGS) entry which is preliminary data.</text>
</comment>
<accession>A0A3N4Z5C0</accession>
<evidence type="ECO:0000259" key="3">
    <source>
        <dbReference type="PROSITE" id="PS50977"/>
    </source>
</evidence>
<dbReference type="GO" id="GO:0000976">
    <property type="term" value="F:transcription cis-regulatory region binding"/>
    <property type="evidence" value="ECO:0007669"/>
    <property type="project" value="TreeGrafter"/>
</dbReference>
<evidence type="ECO:0000313" key="4">
    <source>
        <dbReference type="EMBL" id="RPF26966.1"/>
    </source>
</evidence>
<dbReference type="SUPFAM" id="SSF48498">
    <property type="entry name" value="Tetracyclin repressor-like, C-terminal domain"/>
    <property type="match status" value="1"/>
</dbReference>
<sequence>MGGARAEHVFTIINVRSPHGSRGPDPDADLHARARIRNAALHRFGAEGFGVGLRAIAEDAGVSPALIIRHYGSKAGLREACDEHVLALIRETKTESLATADPRAVLDNLARLDEYGSIAMYVVASLTAGGALATHLFEQMVTDATAYLEEGVAAGVIRPSRDPEARARQLTLGGLGGLLLQLRLDEAQGRRPDVATFMRELEHTTMLPTLELYTYGLFTTSSIYDAVLAAEGVDGRAAHAAPHDVAPDPPSPAQP</sequence>
<reference evidence="4 5" key="1">
    <citation type="submission" date="2018-11" db="EMBL/GenBank/DDBJ databases">
        <title>Sequencing the genomes of 1000 actinobacteria strains.</title>
        <authorList>
            <person name="Klenk H.-P."/>
        </authorList>
    </citation>
    <scope>NUCLEOTIDE SEQUENCE [LARGE SCALE GENOMIC DNA]</scope>
    <source>
        <strain evidence="4 5">DSM 14418</strain>
    </source>
</reference>
<keyword evidence="1 2" id="KW-0238">DNA-binding</keyword>
<protein>
    <submittedName>
        <fullName evidence="4">TetR family transcriptional regulator</fullName>
    </submittedName>
</protein>
<dbReference type="Proteomes" id="UP000280726">
    <property type="component" value="Unassembled WGS sequence"/>
</dbReference>
<dbReference type="PROSITE" id="PS50977">
    <property type="entry name" value="HTH_TETR_2"/>
    <property type="match status" value="1"/>
</dbReference>
<name>A0A3N4Z5C0_9MICO</name>
<dbReference type="InterPro" id="IPR036271">
    <property type="entry name" value="Tet_transcr_reg_TetR-rel_C_sf"/>
</dbReference>